<name>A0ABM4SY32_BOSIN</name>
<keyword evidence="4" id="KW-0539">Nucleus</keyword>
<dbReference type="Proteomes" id="UP001652663">
    <property type="component" value="Chromosome 9"/>
</dbReference>
<dbReference type="Pfam" id="PF04908">
    <property type="entry name" value="SH3BGR"/>
    <property type="match status" value="1"/>
</dbReference>
<dbReference type="InterPro" id="IPR006993">
    <property type="entry name" value="Glut_rich_SH3-bd"/>
</dbReference>
<gene>
    <name evidence="7" type="primary">SH3BGRL2</name>
</gene>
<feature type="region of interest" description="Disordered" evidence="5">
    <location>
        <begin position="25"/>
        <end position="162"/>
    </location>
</feature>
<dbReference type="SUPFAM" id="SSF52833">
    <property type="entry name" value="Thioredoxin-like"/>
    <property type="match status" value="1"/>
</dbReference>
<dbReference type="InterPro" id="IPR036249">
    <property type="entry name" value="Thioredoxin-like_sf"/>
</dbReference>
<dbReference type="GeneID" id="109563471"/>
<keyword evidence="3" id="KW-0729">SH3-binding</keyword>
<evidence type="ECO:0000256" key="2">
    <source>
        <dbReference type="ARBA" id="ARBA00007764"/>
    </source>
</evidence>
<feature type="compositionally biased region" description="Low complexity" evidence="5">
    <location>
        <begin position="101"/>
        <end position="114"/>
    </location>
</feature>
<proteinExistence type="inferred from homology"/>
<dbReference type="InterPro" id="IPR051033">
    <property type="entry name" value="SH3BGR"/>
</dbReference>
<evidence type="ECO:0000313" key="6">
    <source>
        <dbReference type="Proteomes" id="UP001652663"/>
    </source>
</evidence>
<comment type="subcellular location">
    <subcellularLocation>
        <location evidence="1">Nucleus</location>
    </subcellularLocation>
</comment>
<reference evidence="7" key="1">
    <citation type="submission" date="2025-08" db="UniProtKB">
        <authorList>
            <consortium name="RefSeq"/>
        </authorList>
    </citation>
    <scope>IDENTIFICATION</scope>
    <source>
        <tissue evidence="7">Blood</tissue>
    </source>
</reference>
<dbReference type="PANTHER" id="PTHR12232">
    <property type="entry name" value="SH3 DOMAIN-BINDING GLUTAMIC ACID-RICH-LIKE PROTEIN"/>
    <property type="match status" value="1"/>
</dbReference>
<comment type="similarity">
    <text evidence="2">Belongs to the SH3BGR family.</text>
</comment>
<dbReference type="CDD" id="cd03030">
    <property type="entry name" value="GRX_SH3BGR"/>
    <property type="match status" value="1"/>
</dbReference>
<evidence type="ECO:0000313" key="7">
    <source>
        <dbReference type="RefSeq" id="XP_070652711.1"/>
    </source>
</evidence>
<dbReference type="RefSeq" id="XP_070652711.1">
    <property type="nucleotide sequence ID" value="XM_070796610.1"/>
</dbReference>
<dbReference type="PANTHER" id="PTHR12232:SF4">
    <property type="entry name" value="SH3 DOMAIN-BINDING GLUTAMIC ACID-RICH-LIKE PROTEIN 2"/>
    <property type="match status" value="1"/>
</dbReference>
<sequence length="298" mass="32599">MPQSNSAPGPQLLSLCSSALKPQLLSPHGLEPVLPNKRGYHDEEPLSFLPGLVSPGSSPPRHSVSPRPRVALAAPARAQDAVSGTRRREGARRRPLRERPGLQLPSRPAAGSLPGPAPPPYLGRRSGSAELLSADRAAGRTPGPCRLPPRRERCPGQQRRRRRLPAELCLRVPASPEPAGGAEGPSRPGERMVIRVFLASSSGFVAIKKKQQDVVRFLEANKIEFEEVDITMSEEQRQWMYKNIPPEKKPAQGNPLPPQIFNDDQYCGDYDSFFESKESNTVFSFLGLKSQLASKAES</sequence>
<protein>
    <submittedName>
        <fullName evidence="7">SH3 domain-binding glutamic acid-rich-like protein 2</fullName>
    </submittedName>
</protein>
<accession>A0ABM4SY32</accession>
<evidence type="ECO:0000256" key="1">
    <source>
        <dbReference type="ARBA" id="ARBA00004123"/>
    </source>
</evidence>
<organism evidence="6 7">
    <name type="scientific">Bos indicus</name>
    <name type="common">Zebu</name>
    <dbReference type="NCBI Taxonomy" id="9915"/>
    <lineage>
        <taxon>Eukaryota</taxon>
        <taxon>Metazoa</taxon>
        <taxon>Chordata</taxon>
        <taxon>Craniata</taxon>
        <taxon>Vertebrata</taxon>
        <taxon>Euteleostomi</taxon>
        <taxon>Mammalia</taxon>
        <taxon>Eutheria</taxon>
        <taxon>Laurasiatheria</taxon>
        <taxon>Artiodactyla</taxon>
        <taxon>Ruminantia</taxon>
        <taxon>Pecora</taxon>
        <taxon>Bovidae</taxon>
        <taxon>Bovinae</taxon>
        <taxon>Bos</taxon>
    </lineage>
</organism>
<feature type="compositionally biased region" description="Low complexity" evidence="5">
    <location>
        <begin position="46"/>
        <end position="82"/>
    </location>
</feature>
<evidence type="ECO:0000256" key="4">
    <source>
        <dbReference type="ARBA" id="ARBA00023242"/>
    </source>
</evidence>
<evidence type="ECO:0000256" key="5">
    <source>
        <dbReference type="SAM" id="MobiDB-lite"/>
    </source>
</evidence>
<keyword evidence="6" id="KW-1185">Reference proteome</keyword>
<evidence type="ECO:0000256" key="3">
    <source>
        <dbReference type="ARBA" id="ARBA00023036"/>
    </source>
</evidence>
<dbReference type="Gene3D" id="3.40.30.10">
    <property type="entry name" value="Glutaredoxin"/>
    <property type="match status" value="1"/>
</dbReference>